<evidence type="ECO:0000256" key="4">
    <source>
        <dbReference type="SAM" id="SignalP"/>
    </source>
</evidence>
<reference evidence="7" key="1">
    <citation type="journal article" date="2023" name="Access Microbiol">
        <title>De-novo genome assembly for Akanthomyces muscarius, a biocontrol agent of insect agricultural pests.</title>
        <authorList>
            <person name="Erdos Z."/>
            <person name="Studholme D.J."/>
            <person name="Raymond B."/>
            <person name="Sharma M."/>
        </authorList>
    </citation>
    <scope>NUCLEOTIDE SEQUENCE</scope>
    <source>
        <strain evidence="7">Ve6</strain>
    </source>
</reference>
<dbReference type="GO" id="GO:0005975">
    <property type="term" value="P:carbohydrate metabolic process"/>
    <property type="evidence" value="ECO:0007669"/>
    <property type="project" value="InterPro"/>
</dbReference>
<dbReference type="KEGG" id="amus:LMH87_008673"/>
<dbReference type="RefSeq" id="XP_056056500.1">
    <property type="nucleotide sequence ID" value="XM_056201882.1"/>
</dbReference>
<evidence type="ECO:0008006" key="9">
    <source>
        <dbReference type="Google" id="ProtNLM"/>
    </source>
</evidence>
<keyword evidence="2" id="KW-0843">Virulence</keyword>
<evidence type="ECO:0000259" key="5">
    <source>
        <dbReference type="PROSITE" id="PS50941"/>
    </source>
</evidence>
<keyword evidence="4" id="KW-0732">Signal</keyword>
<feature type="disulfide bond" evidence="3">
    <location>
        <begin position="151"/>
        <end position="155"/>
    </location>
</feature>
<dbReference type="Pfam" id="PF00187">
    <property type="entry name" value="Chitin_bind_1"/>
    <property type="match status" value="2"/>
</dbReference>
<keyword evidence="1 3" id="KW-0147">Chitin-binding</keyword>
<dbReference type="GO" id="GO:0008061">
    <property type="term" value="F:chitin binding"/>
    <property type="evidence" value="ECO:0007669"/>
    <property type="project" value="UniProtKB-UniRule"/>
</dbReference>
<dbReference type="Pfam" id="PF00704">
    <property type="entry name" value="Glyco_hydro_18"/>
    <property type="match status" value="1"/>
</dbReference>
<feature type="disulfide bond" evidence="3">
    <location>
        <begin position="128"/>
        <end position="140"/>
    </location>
</feature>
<dbReference type="PROSITE" id="PS51910">
    <property type="entry name" value="GH18_2"/>
    <property type="match status" value="1"/>
</dbReference>
<accession>A0A9W8QII1</accession>
<keyword evidence="8" id="KW-1185">Reference proteome</keyword>
<dbReference type="CDD" id="cd00598">
    <property type="entry name" value="GH18_chitinase-like"/>
    <property type="match status" value="1"/>
</dbReference>
<dbReference type="AlphaFoldDB" id="A0A9W8QII1"/>
<dbReference type="SUPFAM" id="SSF57016">
    <property type="entry name" value="Plant lectins/antimicrobial peptides"/>
    <property type="match status" value="2"/>
</dbReference>
<dbReference type="InterPro" id="IPR001223">
    <property type="entry name" value="Glyco_hydro18_cat"/>
</dbReference>
<dbReference type="PANTHER" id="PTHR47700">
    <property type="entry name" value="V CHITINASE, PUTATIVE (AFU_ORTHOLOGUE AFUA_6G13720)-RELATED"/>
    <property type="match status" value="1"/>
</dbReference>
<feature type="domain" description="Chitin-binding type-1" evidence="5">
    <location>
        <begin position="114"/>
        <end position="157"/>
    </location>
</feature>
<dbReference type="PROSITE" id="PS50941">
    <property type="entry name" value="CHIT_BIND_I_2"/>
    <property type="match status" value="2"/>
</dbReference>
<dbReference type="CDD" id="cd00035">
    <property type="entry name" value="ChtBD1"/>
    <property type="match status" value="1"/>
</dbReference>
<dbReference type="InterPro" id="IPR018371">
    <property type="entry name" value="Chitin-binding_1_CS"/>
</dbReference>
<proteinExistence type="predicted"/>
<sequence length="291" mass="31332">MAPRSFTQVARLLAIAATQLSFAHSFVNNNTHSLAQNNTHLNETHAQNSVSKTSASRLGLQGLDAAAADKPGQDDHTCGPDRPCKNKACCGKSGWCGYSPDFCGTGCQSNCDAKAECGLYASPQGKTCPLNVCCSEFGFCGTTAEFCAPGCQSNCNQPKPPGGSGNDVRTRVIGYWESWNSQHPCGRMGLDEIPVELLTHLNVAFGYISEDFRITNMDGISDDLYRNMGNVKARNPALKISIALGGWTFNDPGPWQNRFSQVVATENSRATFIKNLLGFLSEYGYDGVDFG</sequence>
<feature type="domain" description="GH18" evidence="6">
    <location>
        <begin position="170"/>
        <end position="291"/>
    </location>
</feature>
<name>A0A9W8QII1_AKAMU</name>
<gene>
    <name evidence="7" type="ORF">LMH87_008673</name>
</gene>
<comment type="caution">
    <text evidence="3">Lacks conserved residue(s) required for the propagation of feature annotation.</text>
</comment>
<feature type="disulfide bond" evidence="3">
    <location>
        <begin position="107"/>
        <end position="111"/>
    </location>
</feature>
<dbReference type="EMBL" id="JAJHUN010000006">
    <property type="protein sequence ID" value="KAJ4158133.1"/>
    <property type="molecule type" value="Genomic_DNA"/>
</dbReference>
<evidence type="ECO:0000256" key="3">
    <source>
        <dbReference type="PROSITE-ProRule" id="PRU00261"/>
    </source>
</evidence>
<feature type="chain" id="PRO_5040944105" description="Chitinase" evidence="4">
    <location>
        <begin position="26"/>
        <end position="291"/>
    </location>
</feature>
<dbReference type="InterPro" id="IPR017853">
    <property type="entry name" value="GH"/>
</dbReference>
<dbReference type="GeneID" id="80895832"/>
<organism evidence="7 8">
    <name type="scientific">Akanthomyces muscarius</name>
    <name type="common">Entomopathogenic fungus</name>
    <name type="synonym">Lecanicillium muscarium</name>
    <dbReference type="NCBI Taxonomy" id="2231603"/>
    <lineage>
        <taxon>Eukaryota</taxon>
        <taxon>Fungi</taxon>
        <taxon>Dikarya</taxon>
        <taxon>Ascomycota</taxon>
        <taxon>Pezizomycotina</taxon>
        <taxon>Sordariomycetes</taxon>
        <taxon>Hypocreomycetidae</taxon>
        <taxon>Hypocreales</taxon>
        <taxon>Cordycipitaceae</taxon>
        <taxon>Akanthomyces</taxon>
    </lineage>
</organism>
<evidence type="ECO:0000256" key="1">
    <source>
        <dbReference type="ARBA" id="ARBA00022669"/>
    </source>
</evidence>
<feature type="signal peptide" evidence="4">
    <location>
        <begin position="1"/>
        <end position="25"/>
    </location>
</feature>
<comment type="caution">
    <text evidence="7">The sequence shown here is derived from an EMBL/GenBank/DDBJ whole genome shotgun (WGS) entry which is preliminary data.</text>
</comment>
<feature type="disulfide bond" evidence="3">
    <location>
        <begin position="84"/>
        <end position="96"/>
    </location>
</feature>
<evidence type="ECO:0000313" key="7">
    <source>
        <dbReference type="EMBL" id="KAJ4158133.1"/>
    </source>
</evidence>
<dbReference type="SUPFAM" id="SSF51445">
    <property type="entry name" value="(Trans)glycosidases"/>
    <property type="match status" value="1"/>
</dbReference>
<dbReference type="SMART" id="SM00270">
    <property type="entry name" value="ChtBD1"/>
    <property type="match status" value="2"/>
</dbReference>
<dbReference type="InterPro" id="IPR036861">
    <property type="entry name" value="Endochitinase-like_sf"/>
</dbReference>
<evidence type="ECO:0000259" key="6">
    <source>
        <dbReference type="PROSITE" id="PS51910"/>
    </source>
</evidence>
<evidence type="ECO:0000256" key="2">
    <source>
        <dbReference type="ARBA" id="ARBA00023026"/>
    </source>
</evidence>
<dbReference type="InterPro" id="IPR053214">
    <property type="entry name" value="LysM12-like"/>
</dbReference>
<keyword evidence="3" id="KW-1015">Disulfide bond</keyword>
<dbReference type="PROSITE" id="PS00026">
    <property type="entry name" value="CHIT_BIND_I_1"/>
    <property type="match status" value="1"/>
</dbReference>
<dbReference type="Proteomes" id="UP001144673">
    <property type="component" value="Unassembled WGS sequence"/>
</dbReference>
<dbReference type="Gene3D" id="3.20.20.80">
    <property type="entry name" value="Glycosidases"/>
    <property type="match status" value="1"/>
</dbReference>
<dbReference type="Gene3D" id="3.30.60.10">
    <property type="entry name" value="Endochitinase-like"/>
    <property type="match status" value="2"/>
</dbReference>
<feature type="domain" description="Chitin-binding type-1" evidence="5">
    <location>
        <begin position="75"/>
        <end position="113"/>
    </location>
</feature>
<feature type="disulfide bond" evidence="3">
    <location>
        <begin position="133"/>
        <end position="147"/>
    </location>
</feature>
<evidence type="ECO:0000313" key="8">
    <source>
        <dbReference type="Proteomes" id="UP001144673"/>
    </source>
</evidence>
<feature type="disulfide bond" evidence="3">
    <location>
        <begin position="89"/>
        <end position="103"/>
    </location>
</feature>
<dbReference type="InterPro" id="IPR001002">
    <property type="entry name" value="Chitin-bd_1"/>
</dbReference>
<dbReference type="PANTHER" id="PTHR47700:SF2">
    <property type="entry name" value="CHITINASE"/>
    <property type="match status" value="1"/>
</dbReference>
<protein>
    <recommendedName>
        <fullName evidence="9">Chitinase</fullName>
    </recommendedName>
</protein>